<accession>A0A8X8FXV3</accession>
<dbReference type="FunFam" id="3.40.50.1820:FF:000042">
    <property type="entry name" value="probable strigolactone esterase DAD2"/>
    <property type="match status" value="1"/>
</dbReference>
<dbReference type="Pfam" id="PF12697">
    <property type="entry name" value="Abhydrolase_6"/>
    <property type="match status" value="1"/>
</dbReference>
<dbReference type="Proteomes" id="UP000636938">
    <property type="component" value="Unassembled WGS sequence"/>
</dbReference>
<keyword evidence="5" id="KW-1185">Reference proteome</keyword>
<dbReference type="SUPFAM" id="SSF53474">
    <property type="entry name" value="alpha/beta-Hydrolases"/>
    <property type="match status" value="1"/>
</dbReference>
<evidence type="ECO:0000313" key="5">
    <source>
        <dbReference type="Proteomes" id="UP000636938"/>
    </source>
</evidence>
<comment type="caution">
    <text evidence="4">The sequence shown here is derived from an EMBL/GenBank/DDBJ whole genome shotgun (WGS) entry which is preliminary data.</text>
</comment>
<sequence length="275" mass="30040">MAKHHGCLVVGSLERFNGRRSGAGKPIAVLSHGFGTDQNAWSALRPWFEQRFEVISFDLAGSGPHGTETYDFERHGSLAGYADDLLDILDEQDVQSCTYIGHSMSGMIGALASIARPELFERMVLIGASPRYLDDDGYTGGFKLDDLENLFDSMSANYQAWVAGFAPMVVGVDDSEVIADFSNALFRMRPDIALNTSRTIFTSDVRALAAQVSRPVHLVQTSVDVAVPVAVSHWLAQAIEGATLDIIEASGHLPHMTAPDEMTRILQQRLDRTAR</sequence>
<gene>
    <name evidence="4" type="ORF">H9654_11960</name>
</gene>
<dbReference type="PANTHER" id="PTHR43039">
    <property type="entry name" value="ESTERASE-RELATED"/>
    <property type="match status" value="1"/>
</dbReference>
<dbReference type="EMBL" id="JACSQS010000012">
    <property type="protein sequence ID" value="MBD7954912.1"/>
    <property type="molecule type" value="Genomic_DNA"/>
</dbReference>
<organism evidence="4 5">
    <name type="scientific">Stenotrophomonas lacuserhaii</name>
    <dbReference type="NCBI Taxonomy" id="2760084"/>
    <lineage>
        <taxon>Bacteria</taxon>
        <taxon>Pseudomonadati</taxon>
        <taxon>Pseudomonadota</taxon>
        <taxon>Gammaproteobacteria</taxon>
        <taxon>Lysobacterales</taxon>
        <taxon>Lysobacteraceae</taxon>
        <taxon>Stenotrophomonas</taxon>
    </lineage>
</organism>
<dbReference type="GO" id="GO:0016787">
    <property type="term" value="F:hydrolase activity"/>
    <property type="evidence" value="ECO:0007669"/>
    <property type="project" value="UniProtKB-KW"/>
</dbReference>
<evidence type="ECO:0000256" key="1">
    <source>
        <dbReference type="ARBA" id="ARBA00008645"/>
    </source>
</evidence>
<feature type="domain" description="AB hydrolase-1" evidence="3">
    <location>
        <begin position="29"/>
        <end position="262"/>
    </location>
</feature>
<name>A0A8X8FXV3_9GAMM</name>
<comment type="similarity">
    <text evidence="1">Belongs to the AB hydrolase superfamily.</text>
</comment>
<evidence type="ECO:0000259" key="3">
    <source>
        <dbReference type="Pfam" id="PF12697"/>
    </source>
</evidence>
<dbReference type="Gene3D" id="3.40.50.1820">
    <property type="entry name" value="alpha/beta hydrolase"/>
    <property type="match status" value="1"/>
</dbReference>
<reference evidence="4 5" key="1">
    <citation type="submission" date="2020-08" db="EMBL/GenBank/DDBJ databases">
        <title>A Genomic Blueprint of the Chicken Gut Microbiome.</title>
        <authorList>
            <person name="Gilroy R."/>
            <person name="Ravi A."/>
            <person name="Getino M."/>
            <person name="Pursley I."/>
            <person name="Horton D.L."/>
            <person name="Alikhan N.-F."/>
            <person name="Baker D."/>
            <person name="Gharbi K."/>
            <person name="Hall N."/>
            <person name="Watson M."/>
            <person name="Adriaenssens E.M."/>
            <person name="Foster-Nyarko E."/>
            <person name="Jarju S."/>
            <person name="Secka A."/>
            <person name="Antonio M."/>
            <person name="Oren A."/>
            <person name="Chaudhuri R."/>
            <person name="La Ragione R.M."/>
            <person name="Hildebrand F."/>
            <person name="Pallen M.J."/>
        </authorList>
    </citation>
    <scope>NUCLEOTIDE SEQUENCE [LARGE SCALE GENOMIC DNA]</scope>
    <source>
        <strain evidence="4 5">Sa5BUN4</strain>
    </source>
</reference>
<dbReference type="InterPro" id="IPR000073">
    <property type="entry name" value="AB_hydrolase_1"/>
</dbReference>
<dbReference type="AlphaFoldDB" id="A0A8X8FXV3"/>
<protein>
    <submittedName>
        <fullName evidence="4">Alpha/beta hydrolase</fullName>
    </submittedName>
</protein>
<dbReference type="InterPro" id="IPR029058">
    <property type="entry name" value="AB_hydrolase_fold"/>
</dbReference>
<keyword evidence="2 4" id="KW-0378">Hydrolase</keyword>
<evidence type="ECO:0000313" key="4">
    <source>
        <dbReference type="EMBL" id="MBD7954912.1"/>
    </source>
</evidence>
<evidence type="ECO:0000256" key="2">
    <source>
        <dbReference type="ARBA" id="ARBA00022801"/>
    </source>
</evidence>
<proteinExistence type="inferred from homology"/>